<dbReference type="PANTHER" id="PTHR33602">
    <property type="entry name" value="REGULATORY PROTEIN RECX FAMILY PROTEIN"/>
    <property type="match status" value="1"/>
</dbReference>
<feature type="domain" description="RecX third three-helical" evidence="6">
    <location>
        <begin position="101"/>
        <end position="142"/>
    </location>
</feature>
<evidence type="ECO:0000259" key="6">
    <source>
        <dbReference type="Pfam" id="PF21981"/>
    </source>
</evidence>
<proteinExistence type="inferred from homology"/>
<dbReference type="InterPro" id="IPR053924">
    <property type="entry name" value="RecX_HTH_2nd"/>
</dbReference>
<dbReference type="Pfam" id="PF21981">
    <property type="entry name" value="RecX_HTH3"/>
    <property type="match status" value="1"/>
</dbReference>
<name>A0A1J5PZ30_9ZZZZ</name>
<sequence length="150" mass="17357">MRKATPSLRERALGYLTRREYSRQELSRKLQAHVVDEDLDALLDEFRQRGWLSDARYADQLVHARQGRYGSLKVAHELRSKGVSDELVSQAVAELKLGEKESALNLWRRKFGTVAQSREEWARQARFLQSRGFGTDIIKAVLRGEPEEME</sequence>
<dbReference type="InterPro" id="IPR003783">
    <property type="entry name" value="Regulatory_RecX"/>
</dbReference>
<dbReference type="Gene3D" id="1.10.10.10">
    <property type="entry name" value="Winged helix-like DNA-binding domain superfamily/Winged helix DNA-binding domain"/>
    <property type="match status" value="3"/>
</dbReference>
<evidence type="ECO:0000313" key="8">
    <source>
        <dbReference type="EMBL" id="OIQ76322.1"/>
    </source>
</evidence>
<dbReference type="InterPro" id="IPR036388">
    <property type="entry name" value="WH-like_DNA-bd_sf"/>
</dbReference>
<dbReference type="InterPro" id="IPR053926">
    <property type="entry name" value="RecX_HTH_1st"/>
</dbReference>
<feature type="domain" description="RecX second three-helical" evidence="5">
    <location>
        <begin position="53"/>
        <end position="91"/>
    </location>
</feature>
<comment type="similarity">
    <text evidence="2">Belongs to the RecX family.</text>
</comment>
<dbReference type="GO" id="GO:0006282">
    <property type="term" value="P:regulation of DNA repair"/>
    <property type="evidence" value="ECO:0007669"/>
    <property type="project" value="InterPro"/>
</dbReference>
<reference evidence="8" key="1">
    <citation type="submission" date="2016-10" db="EMBL/GenBank/DDBJ databases">
        <title>Sequence of Gallionella enrichment culture.</title>
        <authorList>
            <person name="Poehlein A."/>
            <person name="Muehling M."/>
            <person name="Daniel R."/>
        </authorList>
    </citation>
    <scope>NUCLEOTIDE SEQUENCE</scope>
</reference>
<dbReference type="Pfam" id="PF21982">
    <property type="entry name" value="RecX_HTH1"/>
    <property type="match status" value="1"/>
</dbReference>
<protein>
    <recommendedName>
        <fullName evidence="3">Regulatory protein RecX</fullName>
    </recommendedName>
</protein>
<dbReference type="EMBL" id="MLJW01001900">
    <property type="protein sequence ID" value="OIQ76322.1"/>
    <property type="molecule type" value="Genomic_DNA"/>
</dbReference>
<comment type="subcellular location">
    <subcellularLocation>
        <location evidence="1">Cytoplasm</location>
    </subcellularLocation>
</comment>
<evidence type="ECO:0000256" key="1">
    <source>
        <dbReference type="ARBA" id="ARBA00004496"/>
    </source>
</evidence>
<dbReference type="HAMAP" id="MF_01114">
    <property type="entry name" value="RecX"/>
    <property type="match status" value="1"/>
</dbReference>
<evidence type="ECO:0000256" key="2">
    <source>
        <dbReference type="ARBA" id="ARBA00009695"/>
    </source>
</evidence>
<dbReference type="GO" id="GO:0005737">
    <property type="term" value="C:cytoplasm"/>
    <property type="evidence" value="ECO:0007669"/>
    <property type="project" value="UniProtKB-SubCell"/>
</dbReference>
<evidence type="ECO:0000256" key="4">
    <source>
        <dbReference type="ARBA" id="ARBA00022490"/>
    </source>
</evidence>
<evidence type="ECO:0000259" key="5">
    <source>
        <dbReference type="Pfam" id="PF02631"/>
    </source>
</evidence>
<accession>A0A1J5PZ30</accession>
<evidence type="ECO:0000259" key="7">
    <source>
        <dbReference type="Pfam" id="PF21982"/>
    </source>
</evidence>
<gene>
    <name evidence="8" type="primary">recX_10</name>
    <name evidence="8" type="ORF">GALL_420000</name>
</gene>
<keyword evidence="4" id="KW-0963">Cytoplasm</keyword>
<dbReference type="AlphaFoldDB" id="A0A1J5PZ30"/>
<dbReference type="NCBIfam" id="NF001055">
    <property type="entry name" value="PRK00117.2-5"/>
    <property type="match status" value="1"/>
</dbReference>
<dbReference type="InterPro" id="IPR053925">
    <property type="entry name" value="RecX_HTH_3rd"/>
</dbReference>
<organism evidence="8">
    <name type="scientific">mine drainage metagenome</name>
    <dbReference type="NCBI Taxonomy" id="410659"/>
    <lineage>
        <taxon>unclassified sequences</taxon>
        <taxon>metagenomes</taxon>
        <taxon>ecological metagenomes</taxon>
    </lineage>
</organism>
<dbReference type="PANTHER" id="PTHR33602:SF1">
    <property type="entry name" value="REGULATORY PROTEIN RECX FAMILY PROTEIN"/>
    <property type="match status" value="1"/>
</dbReference>
<dbReference type="Pfam" id="PF02631">
    <property type="entry name" value="RecX_HTH2"/>
    <property type="match status" value="1"/>
</dbReference>
<feature type="domain" description="RecX first three-helical" evidence="7">
    <location>
        <begin position="9"/>
        <end position="38"/>
    </location>
</feature>
<evidence type="ECO:0000256" key="3">
    <source>
        <dbReference type="ARBA" id="ARBA00018111"/>
    </source>
</evidence>
<dbReference type="PROSITE" id="PS50096">
    <property type="entry name" value="IQ"/>
    <property type="match status" value="1"/>
</dbReference>
<comment type="caution">
    <text evidence="8">The sequence shown here is derived from an EMBL/GenBank/DDBJ whole genome shotgun (WGS) entry which is preliminary data.</text>
</comment>